<dbReference type="PANTHER" id="PTHR47657:SF14">
    <property type="entry name" value="ZN(2)-C6 FUNGAL-TYPE DOMAIN-CONTAINING PROTEIN"/>
    <property type="match status" value="1"/>
</dbReference>
<reference evidence="2" key="1">
    <citation type="submission" date="2023-10" db="EMBL/GenBank/DDBJ databases">
        <authorList>
            <person name="Hackl T."/>
        </authorList>
    </citation>
    <scope>NUCLEOTIDE SEQUENCE</scope>
</reference>
<dbReference type="AlphaFoldDB" id="A0AAI8VDB5"/>
<evidence type="ECO:0000256" key="1">
    <source>
        <dbReference type="SAM" id="MobiDB-lite"/>
    </source>
</evidence>
<gene>
    <name evidence="2" type="ORF">KHLLAP_LOCUS3260</name>
</gene>
<comment type="caution">
    <text evidence="2">The sequence shown here is derived from an EMBL/GenBank/DDBJ whole genome shotgun (WGS) entry which is preliminary data.</text>
</comment>
<evidence type="ECO:0000313" key="2">
    <source>
        <dbReference type="EMBL" id="CAJ2502792.1"/>
    </source>
</evidence>
<keyword evidence="3" id="KW-1185">Reference proteome</keyword>
<proteinExistence type="predicted"/>
<feature type="compositionally biased region" description="Low complexity" evidence="1">
    <location>
        <begin position="323"/>
        <end position="334"/>
    </location>
</feature>
<feature type="region of interest" description="Disordered" evidence="1">
    <location>
        <begin position="308"/>
        <end position="342"/>
    </location>
</feature>
<accession>A0AAI8VDB5</accession>
<protein>
    <submittedName>
        <fullName evidence="2">Uu.00g101860.m01.CDS01</fullName>
    </submittedName>
</protein>
<name>A0AAI8VDB5_9PEZI</name>
<dbReference type="Proteomes" id="UP001295740">
    <property type="component" value="Unassembled WGS sequence"/>
</dbReference>
<sequence>MQLEPDTTRPVLKKSRAGCKECRRRKVKAFESDILMSPLLALSALHLHAHTPDDHLLSLSLSKYVDRSLVNQRTWIAQCGGGGAPRLPMQLFLAAIMLIYMSWLLTNRSQPGEEYRVPMQVFQMAEGARIIFQRKSGYFRDLGFDRWDLPPPTQDPTPLSPESLRWLCEMEDDIQHLLDGFCVESLPDKERRAYIQAAEYLRYVYRNSFGDIDHTRSLLSPIMGRMGIDFLQLLEACEPPALALFARAFVLLGSLEESWWLNGKGPYEVVGRNIKGILGLMPAKDRWSMDLPIRAISGVVKLTRPGEGQVSPGVYSPQAQMQSSRTLSLSPGSSTEGGQEWG</sequence>
<dbReference type="GO" id="GO:0000981">
    <property type="term" value="F:DNA-binding transcription factor activity, RNA polymerase II-specific"/>
    <property type="evidence" value="ECO:0007669"/>
    <property type="project" value="TreeGrafter"/>
</dbReference>
<dbReference type="EMBL" id="CAUWAG010000004">
    <property type="protein sequence ID" value="CAJ2502792.1"/>
    <property type="molecule type" value="Genomic_DNA"/>
</dbReference>
<dbReference type="InterPro" id="IPR052400">
    <property type="entry name" value="Zn2-C6_fungal_TF"/>
</dbReference>
<evidence type="ECO:0000313" key="3">
    <source>
        <dbReference type="Proteomes" id="UP001295740"/>
    </source>
</evidence>
<dbReference type="PANTHER" id="PTHR47657">
    <property type="entry name" value="STEROL REGULATORY ELEMENT-BINDING PROTEIN ECM22"/>
    <property type="match status" value="1"/>
</dbReference>
<organism evidence="2 3">
    <name type="scientific">Anthostomella pinea</name>
    <dbReference type="NCBI Taxonomy" id="933095"/>
    <lineage>
        <taxon>Eukaryota</taxon>
        <taxon>Fungi</taxon>
        <taxon>Dikarya</taxon>
        <taxon>Ascomycota</taxon>
        <taxon>Pezizomycotina</taxon>
        <taxon>Sordariomycetes</taxon>
        <taxon>Xylariomycetidae</taxon>
        <taxon>Xylariales</taxon>
        <taxon>Xylariaceae</taxon>
        <taxon>Anthostomella</taxon>
    </lineage>
</organism>